<evidence type="ECO:0000256" key="3">
    <source>
        <dbReference type="ARBA" id="ARBA00022763"/>
    </source>
</evidence>
<dbReference type="PANTHER" id="PTHR13604">
    <property type="entry name" value="DC12-RELATED"/>
    <property type="match status" value="1"/>
</dbReference>
<comment type="similarity">
    <text evidence="1 8">Belongs to the SOS response-associated peptidase family.</text>
</comment>
<evidence type="ECO:0000256" key="8">
    <source>
        <dbReference type="RuleBase" id="RU364100"/>
    </source>
</evidence>
<evidence type="ECO:0000313" key="10">
    <source>
        <dbReference type="EMBL" id="MDR6837823.1"/>
    </source>
</evidence>
<reference evidence="9 11" key="1">
    <citation type="submission" date="2023-07" db="EMBL/GenBank/DDBJ databases">
        <title>Sorghum-associated microbial communities from plants grown in Nebraska, USA.</title>
        <authorList>
            <person name="Schachtman D."/>
        </authorList>
    </citation>
    <scope>NUCLEOTIDE SEQUENCE</scope>
    <source>
        <strain evidence="10 11">BE105</strain>
        <strain evidence="9">BE69</strain>
    </source>
</reference>
<keyword evidence="6" id="KW-0238">DNA-binding</keyword>
<keyword evidence="3" id="KW-0227">DNA damage</keyword>
<accession>A0AAJ2C142</accession>
<evidence type="ECO:0000256" key="7">
    <source>
        <dbReference type="ARBA" id="ARBA00023239"/>
    </source>
</evidence>
<dbReference type="Proteomes" id="UP001249076">
    <property type="component" value="Unassembled WGS sequence"/>
</dbReference>
<dbReference type="Gene3D" id="3.90.1680.10">
    <property type="entry name" value="SOS response associated peptidase-like"/>
    <property type="match status" value="1"/>
</dbReference>
<dbReference type="GO" id="GO:0106300">
    <property type="term" value="P:protein-DNA covalent cross-linking repair"/>
    <property type="evidence" value="ECO:0007669"/>
    <property type="project" value="InterPro"/>
</dbReference>
<keyword evidence="11" id="KW-1185">Reference proteome</keyword>
<dbReference type="RefSeq" id="WP_209818002.1">
    <property type="nucleotide sequence ID" value="NZ_JAVDTL010000005.1"/>
</dbReference>
<dbReference type="GO" id="GO:0006508">
    <property type="term" value="P:proteolysis"/>
    <property type="evidence" value="ECO:0007669"/>
    <property type="project" value="UniProtKB-KW"/>
</dbReference>
<evidence type="ECO:0000256" key="5">
    <source>
        <dbReference type="ARBA" id="ARBA00023124"/>
    </source>
</evidence>
<dbReference type="SUPFAM" id="SSF143081">
    <property type="entry name" value="BB1717-like"/>
    <property type="match status" value="1"/>
</dbReference>
<name>A0AAJ2C142_ACIDE</name>
<dbReference type="EC" id="3.4.-.-" evidence="8"/>
<dbReference type="Pfam" id="PF02586">
    <property type="entry name" value="SRAP"/>
    <property type="match status" value="1"/>
</dbReference>
<protein>
    <recommendedName>
        <fullName evidence="8">Abasic site processing protein</fullName>
        <ecNumber evidence="8">3.4.-.-</ecNumber>
    </recommendedName>
</protein>
<evidence type="ECO:0000256" key="4">
    <source>
        <dbReference type="ARBA" id="ARBA00022801"/>
    </source>
</evidence>
<dbReference type="InterPro" id="IPR036590">
    <property type="entry name" value="SRAP-like"/>
</dbReference>
<proteinExistence type="inferred from homology"/>
<dbReference type="EMBL" id="JAVDTL010000005">
    <property type="protein sequence ID" value="MDR6768147.1"/>
    <property type="molecule type" value="Genomic_DNA"/>
</dbReference>
<dbReference type="InterPro" id="IPR003738">
    <property type="entry name" value="SRAP"/>
</dbReference>
<evidence type="ECO:0000256" key="2">
    <source>
        <dbReference type="ARBA" id="ARBA00022670"/>
    </source>
</evidence>
<evidence type="ECO:0000313" key="11">
    <source>
        <dbReference type="Proteomes" id="UP001249076"/>
    </source>
</evidence>
<dbReference type="GO" id="GO:0003697">
    <property type="term" value="F:single-stranded DNA binding"/>
    <property type="evidence" value="ECO:0007669"/>
    <property type="project" value="InterPro"/>
</dbReference>
<sequence>MCTYYEVPGREQLVLHFGDVPEEEWRDKMSPLYRGPFLRAKGEAGRELVVGQWGMIPPNSKTHIPTGKDGKRLSTVNARREGMAKSWTYGGPWRKGQRCIIPAQLYVEPYWGTGKHIPWQFERADGEPWGLAGLWSEWTDPATGEVLHSYTMITQNCDDVPVLNLMHRTDPKRPPDKQDKRTVVPLEKGDWDTWLQGTIEQAESLIKVPSVELFVHRAKDPAQQVELPVESA</sequence>
<evidence type="ECO:0000313" key="12">
    <source>
        <dbReference type="Proteomes" id="UP001253458"/>
    </source>
</evidence>
<dbReference type="GO" id="GO:0008233">
    <property type="term" value="F:peptidase activity"/>
    <property type="evidence" value="ECO:0007669"/>
    <property type="project" value="UniProtKB-KW"/>
</dbReference>
<dbReference type="EMBL" id="JAVDTS010000003">
    <property type="protein sequence ID" value="MDR6837823.1"/>
    <property type="molecule type" value="Genomic_DNA"/>
</dbReference>
<organism evidence="9 12">
    <name type="scientific">Acidovorax delafieldii</name>
    <name type="common">Pseudomonas delafieldii</name>
    <dbReference type="NCBI Taxonomy" id="47920"/>
    <lineage>
        <taxon>Bacteria</taxon>
        <taxon>Pseudomonadati</taxon>
        <taxon>Pseudomonadota</taxon>
        <taxon>Betaproteobacteria</taxon>
        <taxon>Burkholderiales</taxon>
        <taxon>Comamonadaceae</taxon>
        <taxon>Acidovorax</taxon>
    </lineage>
</organism>
<keyword evidence="4 8" id="KW-0378">Hydrolase</keyword>
<gene>
    <name evidence="9" type="ORF">J2W88_003449</name>
    <name evidence="10" type="ORF">J2W93_002661</name>
</gene>
<comment type="caution">
    <text evidence="9">The sequence shown here is derived from an EMBL/GenBank/DDBJ whole genome shotgun (WGS) entry which is preliminary data.</text>
</comment>
<keyword evidence="5" id="KW-0190">Covalent protein-DNA linkage</keyword>
<evidence type="ECO:0000256" key="6">
    <source>
        <dbReference type="ARBA" id="ARBA00023125"/>
    </source>
</evidence>
<keyword evidence="2 8" id="KW-0645">Protease</keyword>
<evidence type="ECO:0000313" key="9">
    <source>
        <dbReference type="EMBL" id="MDR6768147.1"/>
    </source>
</evidence>
<keyword evidence="7" id="KW-0456">Lyase</keyword>
<dbReference type="AlphaFoldDB" id="A0AAJ2C142"/>
<dbReference type="PANTHER" id="PTHR13604:SF0">
    <property type="entry name" value="ABASIC SITE PROCESSING PROTEIN HMCES"/>
    <property type="match status" value="1"/>
</dbReference>
<evidence type="ECO:0000256" key="1">
    <source>
        <dbReference type="ARBA" id="ARBA00008136"/>
    </source>
</evidence>
<dbReference type="GO" id="GO:0016829">
    <property type="term" value="F:lyase activity"/>
    <property type="evidence" value="ECO:0007669"/>
    <property type="project" value="UniProtKB-KW"/>
</dbReference>
<dbReference type="Proteomes" id="UP001253458">
    <property type="component" value="Unassembled WGS sequence"/>
</dbReference>